<dbReference type="InterPro" id="IPR035251">
    <property type="entry name" value="ShlB_POTRA"/>
</dbReference>
<dbReference type="Pfam" id="PF17287">
    <property type="entry name" value="POTRA_3"/>
    <property type="match status" value="1"/>
</dbReference>
<dbReference type="EMBL" id="LXEN01000066">
    <property type="protein sequence ID" value="OAT30940.1"/>
    <property type="molecule type" value="Genomic_DNA"/>
</dbReference>
<gene>
    <name evidence="3" type="ORF">M983_1458</name>
</gene>
<proteinExistence type="predicted"/>
<keyword evidence="4" id="KW-1185">Reference proteome</keyword>
<dbReference type="Proteomes" id="UP000094023">
    <property type="component" value="Unassembled WGS sequence"/>
</dbReference>
<sequence length="564" mass="64263">MRVRFFLLLILFLVLIAGYCHHSLANENELVMPEPLILPSEDMFKDAIREQQDNVSLNNLPKQQEAHLDSYSSSCFMIKQVTLHNRSLFSSSSLQRAIDKWKKQLEGHCHLEIMLEQDINILNAILYDAGYITSEVGNVDLFAEDEVLDITLNAGKIADVVSQDSTNKPYLLSQIMPIKRGDILNIKDIEQGADNLKSRPNSNAKIELKTSPNHSQETIVSINNLSKRTFSGAFSIDNKEQKKYGSLFGTARFNFGSLFQLNETMAFVLSSDLDRVKSRGIKKQIFFLQVPYQYWRFSLFGYNIESTNNISKELSGSQITRQQQLSFEIQRQFRPSTQRTVSLVGGIQYYTYQNTILDRSISVHQRRSPYITAGIEHNYQFMRGGYLQVKFNYKQSVPIFNAHLSPIESVNGVPIFNFSLNALTPMTFGSQRFFYQPELNVQLTKSDIDGLLDKSTIGGLDSVYGFASGTGYSDMNQLVFRQKLSWMTPIQSHMLFSALDYGSVSEKRNSVIYNKDKYLVGMALGLEGSIKRLSYQVSWGIPLFMPSEKGRTSSQIFFSGQWNY</sequence>
<organism evidence="3 4">
    <name type="scientific">Proteus myxofaciens ATCC 19692</name>
    <dbReference type="NCBI Taxonomy" id="1354337"/>
    <lineage>
        <taxon>Bacteria</taxon>
        <taxon>Pseudomonadati</taxon>
        <taxon>Pseudomonadota</taxon>
        <taxon>Gammaproteobacteria</taxon>
        <taxon>Enterobacterales</taxon>
        <taxon>Morganellaceae</taxon>
        <taxon>Proteus</taxon>
    </lineage>
</organism>
<dbReference type="PANTHER" id="PTHR34597:SF3">
    <property type="entry name" value="OUTER MEMBRANE TRANSPORTER CDIB"/>
    <property type="match status" value="1"/>
</dbReference>
<evidence type="ECO:0000259" key="2">
    <source>
        <dbReference type="Pfam" id="PF17287"/>
    </source>
</evidence>
<evidence type="ECO:0000313" key="3">
    <source>
        <dbReference type="EMBL" id="OAT30940.1"/>
    </source>
</evidence>
<evidence type="ECO:0000313" key="4">
    <source>
        <dbReference type="Proteomes" id="UP000094023"/>
    </source>
</evidence>
<name>A0A198G1W3_9GAMM</name>
<dbReference type="AlphaFoldDB" id="A0A198G1W3"/>
<evidence type="ECO:0000259" key="1">
    <source>
        <dbReference type="Pfam" id="PF03865"/>
    </source>
</evidence>
<dbReference type="RefSeq" id="WP_066749356.1">
    <property type="nucleotide sequence ID" value="NZ_LXEN01000066.1"/>
</dbReference>
<comment type="caution">
    <text evidence="3">The sequence shown here is derived from an EMBL/GenBank/DDBJ whole genome shotgun (WGS) entry which is preliminary data.</text>
</comment>
<dbReference type="GO" id="GO:0098046">
    <property type="term" value="C:type V protein secretion system complex"/>
    <property type="evidence" value="ECO:0007669"/>
    <property type="project" value="TreeGrafter"/>
</dbReference>
<accession>A0A198G1W3</accession>
<dbReference type="STRING" id="1354337.M983_1458"/>
<dbReference type="Pfam" id="PF03865">
    <property type="entry name" value="ShlB"/>
    <property type="match status" value="1"/>
</dbReference>
<reference evidence="3 4" key="1">
    <citation type="submission" date="2016-04" db="EMBL/GenBank/DDBJ databases">
        <title>ATOL: Assembling a taxonomically balanced genome-scale reconstruction of the evolutionary history of the Enterobacteriaceae.</title>
        <authorList>
            <person name="Plunkett G.III."/>
            <person name="Neeno-Eckwall E.C."/>
            <person name="Glasner J.D."/>
            <person name="Perna N.T."/>
        </authorList>
    </citation>
    <scope>NUCLEOTIDE SEQUENCE [LARGE SCALE GENOMIC DNA]</scope>
    <source>
        <strain evidence="3 4">ATCC 19692</strain>
    </source>
</reference>
<dbReference type="InterPro" id="IPR005565">
    <property type="entry name" value="Hemolysn_activator_HlyB_C"/>
</dbReference>
<dbReference type="PANTHER" id="PTHR34597">
    <property type="entry name" value="SLR1661 PROTEIN"/>
    <property type="match status" value="1"/>
</dbReference>
<dbReference type="PATRIC" id="fig|1354337.4.peg.1489"/>
<dbReference type="Gene3D" id="2.40.160.50">
    <property type="entry name" value="membrane protein fhac: a member of the omp85/tpsb transporter family"/>
    <property type="match status" value="1"/>
</dbReference>
<dbReference type="InterPro" id="IPR051544">
    <property type="entry name" value="TPS_OM_transporter"/>
</dbReference>
<dbReference type="GO" id="GO:0008320">
    <property type="term" value="F:protein transmembrane transporter activity"/>
    <property type="evidence" value="ECO:0007669"/>
    <property type="project" value="TreeGrafter"/>
</dbReference>
<protein>
    <submittedName>
        <fullName evidence="3">Channel-forming transporter/TpsB family cytolysins activator</fullName>
    </submittedName>
</protein>
<feature type="domain" description="ShlB POTRA" evidence="2">
    <location>
        <begin position="156"/>
        <end position="208"/>
    </location>
</feature>
<dbReference type="GO" id="GO:0046819">
    <property type="term" value="P:protein secretion by the type V secretion system"/>
    <property type="evidence" value="ECO:0007669"/>
    <property type="project" value="TreeGrafter"/>
</dbReference>
<feature type="domain" description="Haemolysin activator HlyB C-terminal" evidence="1">
    <location>
        <begin position="217"/>
        <end position="528"/>
    </location>
</feature>